<name>A0A7I8V9J9_9ANNE</name>
<dbReference type="Gene3D" id="2.10.25.10">
    <property type="entry name" value="Laminin"/>
    <property type="match status" value="13"/>
</dbReference>
<comment type="caution">
    <text evidence="19">The sequence shown here is derived from an EMBL/GenBank/DDBJ whole genome shotgun (WGS) entry which is preliminary data.</text>
</comment>
<feature type="disulfide bond" evidence="12">
    <location>
        <begin position="1518"/>
        <end position="1527"/>
    </location>
</feature>
<feature type="region of interest" description="Disordered" evidence="14">
    <location>
        <begin position="1"/>
        <end position="44"/>
    </location>
</feature>
<dbReference type="InterPro" id="IPR056863">
    <property type="entry name" value="LMN_ATRN_NET-like_EGF"/>
</dbReference>
<evidence type="ECO:0000256" key="14">
    <source>
        <dbReference type="SAM" id="MobiDB-lite"/>
    </source>
</evidence>
<keyword evidence="7" id="KW-0130">Cell adhesion</keyword>
<dbReference type="Pfam" id="PF00052">
    <property type="entry name" value="Laminin_B"/>
    <property type="match status" value="1"/>
</dbReference>
<feature type="domain" description="Laminin EGF-like" evidence="15">
    <location>
        <begin position="1716"/>
        <end position="1764"/>
    </location>
</feature>
<evidence type="ECO:0000256" key="13">
    <source>
        <dbReference type="SAM" id="Coils"/>
    </source>
</evidence>
<keyword evidence="9 12" id="KW-1015">Disulfide bond</keyword>
<comment type="subcellular location">
    <subcellularLocation>
        <location evidence="1">Secreted</location>
        <location evidence="1">Extracellular space</location>
        <location evidence="1">Extracellular matrix</location>
        <location evidence="1">Basement membrane</location>
    </subcellularLocation>
</comment>
<dbReference type="PROSITE" id="PS51115">
    <property type="entry name" value="LAMININ_IVA"/>
    <property type="match status" value="1"/>
</dbReference>
<gene>
    <name evidence="19" type="ORF">DGYR_LOCUS581</name>
</gene>
<keyword evidence="3" id="KW-0272">Extracellular matrix</keyword>
<dbReference type="PROSITE" id="PS51117">
    <property type="entry name" value="LAMININ_NTER"/>
    <property type="match status" value="1"/>
</dbReference>
<accession>A0A7I8V9J9</accession>
<dbReference type="InterPro" id="IPR013015">
    <property type="entry name" value="Laminin_IV_B"/>
</dbReference>
<feature type="disulfide bond" evidence="12">
    <location>
        <begin position="1497"/>
        <end position="1509"/>
    </location>
</feature>
<feature type="domain" description="Laminin EGF-like" evidence="15">
    <location>
        <begin position="729"/>
        <end position="781"/>
    </location>
</feature>
<evidence type="ECO:0000259" key="16">
    <source>
        <dbReference type="PROSITE" id="PS51115"/>
    </source>
</evidence>
<dbReference type="SMART" id="SM00281">
    <property type="entry name" value="LamB"/>
    <property type="match status" value="1"/>
</dbReference>
<feature type="disulfide bond" evidence="12">
    <location>
        <begin position="1499"/>
        <end position="1516"/>
    </location>
</feature>
<evidence type="ECO:0000259" key="18">
    <source>
        <dbReference type="PROSITE" id="PS51117"/>
    </source>
</evidence>
<feature type="domain" description="Laminin EGF-like" evidence="15">
    <location>
        <begin position="1175"/>
        <end position="1226"/>
    </location>
</feature>
<keyword evidence="5" id="KW-0677">Repeat</keyword>
<dbReference type="CDD" id="cd00055">
    <property type="entry name" value="EGF_Lam"/>
    <property type="match status" value="14"/>
</dbReference>
<proteinExistence type="predicted"/>
<keyword evidence="20" id="KW-1185">Reference proteome</keyword>
<feature type="disulfide bond" evidence="12">
    <location>
        <begin position="1033"/>
        <end position="1050"/>
    </location>
</feature>
<dbReference type="PANTHER" id="PTHR10574">
    <property type="entry name" value="NETRIN/LAMININ-RELATED"/>
    <property type="match status" value="1"/>
</dbReference>
<feature type="disulfide bond" evidence="12">
    <location>
        <begin position="752"/>
        <end position="761"/>
    </location>
</feature>
<reference evidence="19 20" key="1">
    <citation type="submission" date="2020-08" db="EMBL/GenBank/DDBJ databases">
        <authorList>
            <person name="Hejnol A."/>
        </authorList>
    </citation>
    <scope>NUCLEOTIDE SEQUENCE [LARGE SCALE GENOMIC DNA]</scope>
</reference>
<comment type="caution">
    <text evidence="12">Lacks conserved residue(s) required for the propagation of feature annotation.</text>
</comment>
<feature type="disulfide bond" evidence="12">
    <location>
        <begin position="1080"/>
        <end position="1092"/>
    </location>
</feature>
<evidence type="ECO:0000256" key="1">
    <source>
        <dbReference type="ARBA" id="ARBA00004302"/>
    </source>
</evidence>
<keyword evidence="10" id="KW-0325">Glycoprotein</keyword>
<evidence type="ECO:0000313" key="20">
    <source>
        <dbReference type="Proteomes" id="UP000549394"/>
    </source>
</evidence>
<keyword evidence="2" id="KW-0964">Secreted</keyword>
<dbReference type="InterPro" id="IPR002049">
    <property type="entry name" value="LE_dom"/>
</dbReference>
<dbReference type="PANTHER" id="PTHR10574:SF436">
    <property type="entry name" value="LAMININ SUBUNIT ALPHA-2"/>
    <property type="match status" value="1"/>
</dbReference>
<dbReference type="GO" id="GO:0009887">
    <property type="term" value="P:animal organ morphogenesis"/>
    <property type="evidence" value="ECO:0007669"/>
    <property type="project" value="TreeGrafter"/>
</dbReference>
<feature type="domain" description="Laminin EGF-like" evidence="15">
    <location>
        <begin position="1031"/>
        <end position="1079"/>
    </location>
</feature>
<dbReference type="FunFam" id="2.10.25.10:FF:000188">
    <property type="entry name" value="Laminin subunit gamma 2"/>
    <property type="match status" value="2"/>
</dbReference>
<evidence type="ECO:0000256" key="5">
    <source>
        <dbReference type="ARBA" id="ARBA00022737"/>
    </source>
</evidence>
<feature type="disulfide bond" evidence="12">
    <location>
        <begin position="1052"/>
        <end position="1061"/>
    </location>
</feature>
<evidence type="ECO:0000259" key="15">
    <source>
        <dbReference type="PROSITE" id="PS50027"/>
    </source>
</evidence>
<feature type="domain" description="Laminin EGF-like" evidence="15">
    <location>
        <begin position="1497"/>
        <end position="1552"/>
    </location>
</feature>
<evidence type="ECO:0000256" key="4">
    <source>
        <dbReference type="ARBA" id="ARBA00022729"/>
    </source>
</evidence>
<feature type="domain" description="Laminin N-terminal" evidence="18">
    <location>
        <begin position="286"/>
        <end position="549"/>
    </location>
</feature>
<keyword evidence="4" id="KW-0732">Signal</keyword>
<evidence type="ECO:0000256" key="3">
    <source>
        <dbReference type="ARBA" id="ARBA00022530"/>
    </source>
</evidence>
<feature type="disulfide bond" evidence="12">
    <location>
        <begin position="1197"/>
        <end position="1206"/>
    </location>
</feature>
<dbReference type="EMBL" id="CAJFCJ010000001">
    <property type="protein sequence ID" value="CAD5111260.1"/>
    <property type="molecule type" value="Genomic_DNA"/>
</dbReference>
<feature type="disulfide bond" evidence="12">
    <location>
        <begin position="1716"/>
        <end position="1728"/>
    </location>
</feature>
<keyword evidence="6" id="KW-0084">Basement membrane</keyword>
<dbReference type="PROSITE" id="PS51116">
    <property type="entry name" value="LAMININ_IVB"/>
    <property type="match status" value="1"/>
</dbReference>
<evidence type="ECO:0000256" key="9">
    <source>
        <dbReference type="ARBA" id="ARBA00023157"/>
    </source>
</evidence>
<dbReference type="InterPro" id="IPR000034">
    <property type="entry name" value="Laminin_IV"/>
</dbReference>
<feature type="domain" description="Laminin IV type A" evidence="16">
    <location>
        <begin position="1263"/>
        <end position="1462"/>
    </location>
</feature>
<dbReference type="Proteomes" id="UP000549394">
    <property type="component" value="Unassembled WGS sequence"/>
</dbReference>
<evidence type="ECO:0000256" key="8">
    <source>
        <dbReference type="ARBA" id="ARBA00023054"/>
    </source>
</evidence>
<dbReference type="PROSITE" id="PS50027">
    <property type="entry name" value="EGF_LAM_2"/>
    <property type="match status" value="8"/>
</dbReference>
<organism evidence="19 20">
    <name type="scientific">Dimorphilus gyrociliatus</name>
    <dbReference type="NCBI Taxonomy" id="2664684"/>
    <lineage>
        <taxon>Eukaryota</taxon>
        <taxon>Metazoa</taxon>
        <taxon>Spiralia</taxon>
        <taxon>Lophotrochozoa</taxon>
        <taxon>Annelida</taxon>
        <taxon>Polychaeta</taxon>
        <taxon>Polychaeta incertae sedis</taxon>
        <taxon>Dinophilidae</taxon>
        <taxon>Dimorphilus</taxon>
    </lineage>
</organism>
<evidence type="ECO:0000256" key="6">
    <source>
        <dbReference type="ARBA" id="ARBA00022869"/>
    </source>
</evidence>
<dbReference type="OrthoDB" id="5985440at2759"/>
<dbReference type="PRINTS" id="PR00011">
    <property type="entry name" value="EGFLAMININ"/>
</dbReference>
<evidence type="ECO:0000256" key="7">
    <source>
        <dbReference type="ARBA" id="ARBA00022889"/>
    </source>
</evidence>
<dbReference type="Pfam" id="PF00053">
    <property type="entry name" value="EGF_laminin"/>
    <property type="match status" value="12"/>
</dbReference>
<feature type="domain" description="Laminin EGF-like" evidence="15">
    <location>
        <begin position="1620"/>
        <end position="1666"/>
    </location>
</feature>
<feature type="domain" description="Laminin IV type B" evidence="17">
    <location>
        <begin position="822"/>
        <end position="1025"/>
    </location>
</feature>
<dbReference type="GO" id="GO:0005604">
    <property type="term" value="C:basement membrane"/>
    <property type="evidence" value="ECO:0007669"/>
    <property type="project" value="UniProtKB-SubCell"/>
</dbReference>
<dbReference type="Gene3D" id="2.170.300.10">
    <property type="entry name" value="Tie2 ligand-binding domain superfamily"/>
    <property type="match status" value="1"/>
</dbReference>
<dbReference type="SMART" id="SM00180">
    <property type="entry name" value="EGF_Lam"/>
    <property type="match status" value="16"/>
</dbReference>
<feature type="disulfide bond" evidence="12">
    <location>
        <begin position="1100"/>
        <end position="1109"/>
    </location>
</feature>
<dbReference type="InterPro" id="IPR050440">
    <property type="entry name" value="Laminin/Netrin_ECM"/>
</dbReference>
<evidence type="ECO:0000256" key="2">
    <source>
        <dbReference type="ARBA" id="ARBA00022525"/>
    </source>
</evidence>
<feature type="disulfide bond" evidence="12">
    <location>
        <begin position="699"/>
        <end position="708"/>
    </location>
</feature>
<dbReference type="InterPro" id="IPR008211">
    <property type="entry name" value="Laminin_N"/>
</dbReference>
<dbReference type="FunFam" id="2.10.25.10:FF:000090">
    <property type="entry name" value="laminin subunit alpha"/>
    <property type="match status" value="3"/>
</dbReference>
<dbReference type="Gene3D" id="2.60.120.260">
    <property type="entry name" value="Galactose-binding domain-like"/>
    <property type="match status" value="1"/>
</dbReference>
<feature type="domain" description="Laminin EGF-like" evidence="15">
    <location>
        <begin position="1080"/>
        <end position="1127"/>
    </location>
</feature>
<feature type="disulfide bond" evidence="12">
    <location>
        <begin position="1737"/>
        <end position="1746"/>
    </location>
</feature>
<dbReference type="SUPFAM" id="SSF57196">
    <property type="entry name" value="EGF/Laminin"/>
    <property type="match status" value="9"/>
</dbReference>
<dbReference type="Pfam" id="PF21199">
    <property type="entry name" value="LAMININ_IV_B"/>
    <property type="match status" value="1"/>
</dbReference>
<keyword evidence="8 13" id="KW-0175">Coiled coil</keyword>
<evidence type="ECO:0000259" key="17">
    <source>
        <dbReference type="PROSITE" id="PS51116"/>
    </source>
</evidence>
<evidence type="ECO:0000256" key="10">
    <source>
        <dbReference type="ARBA" id="ARBA00023180"/>
    </source>
</evidence>
<dbReference type="FunFam" id="2.10.25.10:FF:000074">
    <property type="entry name" value="Laminin subunit alpha"/>
    <property type="match status" value="1"/>
</dbReference>
<feature type="coiled-coil region" evidence="13">
    <location>
        <begin position="1916"/>
        <end position="1976"/>
    </location>
</feature>
<dbReference type="Pfam" id="PF24973">
    <property type="entry name" value="EGF_LMN_ATRN"/>
    <property type="match status" value="3"/>
</dbReference>
<keyword evidence="11 12" id="KW-0424">Laminin EGF-like domain</keyword>
<dbReference type="GO" id="GO:0009888">
    <property type="term" value="P:tissue development"/>
    <property type="evidence" value="ECO:0007669"/>
    <property type="project" value="TreeGrafter"/>
</dbReference>
<feature type="disulfide bond" evidence="12">
    <location>
        <begin position="1718"/>
        <end position="1735"/>
    </location>
</feature>
<feature type="domain" description="Laminin EGF-like" evidence="15">
    <location>
        <begin position="675"/>
        <end position="728"/>
    </location>
</feature>
<sequence>MKDGRSLNKSANSFHLASDSKISKYRQSPNSLRSRRVKQLRKEAGYGVESSIERPIGRNRNENSIYKWNDMKSYLKTNQNLHSVQVPTPDSPEVGSNRHSFRENSIDSTLQRFYNTDGKVQHFKESLTANEKFPSTLNTSKECEIKEDNTINERDHILNESNDNKDQQNVFDTHANSNNFHIDKGPNKILSTLKTIDKEEQLEKESLKDDFPQSLKYTTSAAPNDKSIQCDNQLTQDLNYSYMLNRIYKLRDRISPTSRPLRLSMSRNCPQPDKSLFHKTNQVCSPTKDCHPPLRNLMISGDVTVSSTCSEEPLKPYWNNPATANYANDLFCNGTDNLHEKKDMYDRKNDKILDITFDSPMLNTYWQSRNSLKIGGGIAEEQLIILNLTNRFLIRKIRGIFVSPGVSQAQKGEKYDMRPKGTILEILRTKEKGWEPLRCYADSCSNLCPEKDGFKKEEVVNGPQFEAQIPVCREEYFGGDKRTITNWGRGLEQVEYNPGYEYGDEFATNVMLQEHFTGTSIRIRLIKPSKIDEPKASYYAIADLEMIGHCSCFGHSDVCEGPLKDQCKCAHNTMGSNCEVCKPLFNNRPWKIGAKSQANECIDCGCNEHADSCSYDPDKKYGVCKNCKFETTGDKCELCVKNYYVNPDIKLIRNGSINLGDSTCEGFEGSKMITCNCSQEGSVASSGYSCEVKTGQCQCKTNVIGRRCDTCKDGFWKLSGSSNLGCTSCTCNRDGTINNTNLCDKEVGQCICKEFVQGNNCQECKDGYYSLAGSKPEGCTPCDCNLGWSVSSVCPKDNGLCSCRNGRIRGKTCNEAEQGYFSPQLDYYIFDSENYGQEANIVEVTGHGDQDSTITGRGYLSMEGSHSIKFDVKLPKLFKYNVIIRYKSTVEWKGVKIEMRGKGGSGEYNCPDDSTKIKAADVIPLSGDLKSDLRFLKIGLVCLTSALTYETSLKLPAANPPNSKLLVDSIVFIPLIEETKPYKAANNETKNQYNTCFDASLGVDLKKRTTENCTSVGFTLMGDLLNEPLTCSCDPQGSSSSICDGQGGQCPCKPGVTMRNCRQCKVNHYGFSSGQGCTACNCHEKGSVKPACNNNGICECRANVTGTKCDSCIAEHWGLFTGKGCEKCTCNLKYALNNSCMDNGQCHCKPGIGGKDCTECLNGFFNLTESFCTDCECNQFGAVSLGSCNKNTGVCACKEKATGEKCDLCPKGFFGLGNYGKKGCSPCFCSGFAEENNQNCSTATNWFEAIARNNWNLLLGPTAVEEKWTGVNDKAERIDVQEESIISNNGAQFVMRIVNQGPNLPFEKLYFNSTKKYTGDKRSAYGRTFKFTLSYNIPTQPVNSTYENITVNDGDVIIKGKYSKFKLVANLPNIPGTDQTEYTFTLHEDYWKVDTENGKQATYVEMMQTLSTIQSICIRAKFTNATNAVTTLYAAELKFGVFNQTVTENVEATNTSINNIESCSCKSGYTGQFCEKCSPGFTRKTNNGGPFTECVPCECNGHEIGNDKCNPETGICNCQHNTMGDHCEKCKDGYYGDPDSTQGKNNPDACKPCLCPGNVVKPDLNSFAKVCTMDGTALNGFKCINCTEGHDGDHCEKCLDNRFYGIPTDVSNNNGKCVPCKCNNRADSCNSITGICNDCRNNTAGKECNECAPFYYGDAMTYDCKKCDHCNGEGATGGCNQRDGKCECKTNVENYLCDQCVPNTYNYSSGVGCSNCDCDKVGALGIGCNVKTGQCTCRDKVGGRACNVCQDTYWNINVLTGCDACKCEEKGTKNITGETFGKCDLKTGQCTCKLPGIIGRTCEKCAKGTIFSYKYVEGVYKGTYPECELCGAGKDNCFDNWARKIDKLGKDIDNTYNLLLNIWSRYDNLTYDKVHPTLLEIRNNISDTQSSIKLAQQVISELNMLDTGYNSILKDISTLNSQLEQIKNHTENVEKQLAQSKVFDGTFTINGKKNSTDAVYAEAEKAENNVNSIQKQTVKSWYDILNMTEVIRLSNGSAQGLQKMVKDAMGVLNQAKSNEEDVIKLIGPSFIAEYENNDDKIKNFTNIITVSFVSKTKDIQDLVNEAKAAIETTNKTVLQAETIANNKLNNMKSKLSESQIIKFNSTESQRSANIAKSATSDFKTNVADKAKSDLTKAVEDIATGLLFSEAVDQNITEGQKLSSQIQSINLRSIAEMTNIATDISKAAVSQSEVEATINGAKNGLTRADVANKITKEATEESHKALELMRRIQGNLQQTKIINGEVEQLKTDIYNVNTTILQSINKANDKASAHSTLAKNTQSTIGVAMKTIKETSDKFLSQKNKISVESAKISENEKKLSSIETLQKQIKTNLQNTTAEMKISEDITKKNTESLDKIETNFQLIKDQIQQVDNISTVQKLLSDFNNQKNQLNAMRSSLATLDAEITAVLDKLRLYNQQSAVCTH</sequence>
<protein>
    <submittedName>
        <fullName evidence="19">DgyrCDS588</fullName>
    </submittedName>
</protein>
<evidence type="ECO:0000256" key="11">
    <source>
        <dbReference type="ARBA" id="ARBA00023292"/>
    </source>
</evidence>
<evidence type="ECO:0000256" key="12">
    <source>
        <dbReference type="PROSITE-ProRule" id="PRU00460"/>
    </source>
</evidence>
<dbReference type="PROSITE" id="PS01248">
    <property type="entry name" value="EGF_LAM_1"/>
    <property type="match status" value="6"/>
</dbReference>
<feature type="disulfide bond" evidence="12">
    <location>
        <begin position="1639"/>
        <end position="1648"/>
    </location>
</feature>
<evidence type="ECO:0000313" key="19">
    <source>
        <dbReference type="EMBL" id="CAD5111260.1"/>
    </source>
</evidence>
<feature type="disulfide bond" evidence="12">
    <location>
        <begin position="1031"/>
        <end position="1043"/>
    </location>
</feature>
<dbReference type="GO" id="GO:0007155">
    <property type="term" value="P:cell adhesion"/>
    <property type="evidence" value="ECO:0007669"/>
    <property type="project" value="UniProtKB-KW"/>
</dbReference>